<dbReference type="GO" id="GO:0102721">
    <property type="term" value="F:ubiquinol:oxygen oxidoreductase activity"/>
    <property type="evidence" value="ECO:0007669"/>
    <property type="project" value="UniProtKB-EC"/>
</dbReference>
<dbReference type="InterPro" id="IPR002680">
    <property type="entry name" value="AOX"/>
</dbReference>
<dbReference type="AlphaFoldDB" id="A0A7J7NNL5"/>
<keyword evidence="6 14" id="KW-0679">Respiratory chain</keyword>
<keyword evidence="11 14" id="KW-0560">Oxidoreductase</keyword>
<keyword evidence="16" id="KW-1185">Reference proteome</keyword>
<keyword evidence="10" id="KW-1133">Transmembrane helix</keyword>
<reference evidence="15 16" key="1">
    <citation type="journal article" date="2020" name="IScience">
        <title>Genome Sequencing of the Endangered Kingdonia uniflora (Circaeasteraceae, Ranunculales) Reveals Potential Mechanisms of Evolutionary Specialization.</title>
        <authorList>
            <person name="Sun Y."/>
            <person name="Deng T."/>
            <person name="Zhang A."/>
            <person name="Moore M.J."/>
            <person name="Landis J.B."/>
            <person name="Lin N."/>
            <person name="Zhang H."/>
            <person name="Zhang X."/>
            <person name="Huang J."/>
            <person name="Zhang X."/>
            <person name="Sun H."/>
            <person name="Wang H."/>
        </authorList>
    </citation>
    <scope>NUCLEOTIDE SEQUENCE [LARGE SCALE GENOMIC DNA]</scope>
    <source>
        <strain evidence="15">TB1705</strain>
        <tissue evidence="15">Leaf</tissue>
    </source>
</reference>
<comment type="similarity">
    <text evidence="3 14">Belongs to the alternative oxidase family.</text>
</comment>
<evidence type="ECO:0000256" key="9">
    <source>
        <dbReference type="ARBA" id="ARBA00022982"/>
    </source>
</evidence>
<dbReference type="GO" id="GO:0009916">
    <property type="term" value="F:alternative oxidase activity"/>
    <property type="evidence" value="ECO:0007669"/>
    <property type="project" value="UniProtKB-UniRule"/>
</dbReference>
<evidence type="ECO:0000256" key="2">
    <source>
        <dbReference type="ARBA" id="ARBA00004448"/>
    </source>
</evidence>
<evidence type="ECO:0000256" key="11">
    <source>
        <dbReference type="ARBA" id="ARBA00023002"/>
    </source>
</evidence>
<evidence type="ECO:0000256" key="8">
    <source>
        <dbReference type="ARBA" id="ARBA00022723"/>
    </source>
</evidence>
<dbReference type="GO" id="GO:0046872">
    <property type="term" value="F:metal ion binding"/>
    <property type="evidence" value="ECO:0007669"/>
    <property type="project" value="UniProtKB-UniRule"/>
</dbReference>
<keyword evidence="12 14" id="KW-0408">Iron</keyword>
<comment type="catalytic activity">
    <reaction evidence="1 14">
        <text>2 a ubiquinol + O2 = 2 a ubiquinone + 2 H2O</text>
        <dbReference type="Rhea" id="RHEA:30255"/>
        <dbReference type="Rhea" id="RHEA-COMP:9565"/>
        <dbReference type="Rhea" id="RHEA-COMP:9566"/>
        <dbReference type="ChEBI" id="CHEBI:15377"/>
        <dbReference type="ChEBI" id="CHEBI:15379"/>
        <dbReference type="ChEBI" id="CHEBI:16389"/>
        <dbReference type="ChEBI" id="CHEBI:17976"/>
        <dbReference type="EC" id="1.10.3.11"/>
    </reaction>
</comment>
<evidence type="ECO:0000256" key="10">
    <source>
        <dbReference type="ARBA" id="ARBA00022989"/>
    </source>
</evidence>
<dbReference type="GO" id="GO:0005743">
    <property type="term" value="C:mitochondrial inner membrane"/>
    <property type="evidence" value="ECO:0007669"/>
    <property type="project" value="UniProtKB-SubCell"/>
</dbReference>
<organism evidence="15 16">
    <name type="scientific">Kingdonia uniflora</name>
    <dbReference type="NCBI Taxonomy" id="39325"/>
    <lineage>
        <taxon>Eukaryota</taxon>
        <taxon>Viridiplantae</taxon>
        <taxon>Streptophyta</taxon>
        <taxon>Embryophyta</taxon>
        <taxon>Tracheophyta</taxon>
        <taxon>Spermatophyta</taxon>
        <taxon>Magnoliopsida</taxon>
        <taxon>Ranunculales</taxon>
        <taxon>Circaeasteraceae</taxon>
        <taxon>Kingdonia</taxon>
    </lineage>
</organism>
<evidence type="ECO:0000256" key="14">
    <source>
        <dbReference type="RuleBase" id="RU003779"/>
    </source>
</evidence>
<evidence type="ECO:0000313" key="16">
    <source>
        <dbReference type="Proteomes" id="UP000541444"/>
    </source>
</evidence>
<evidence type="ECO:0000256" key="5">
    <source>
        <dbReference type="ARBA" id="ARBA00022448"/>
    </source>
</evidence>
<dbReference type="Pfam" id="PF01786">
    <property type="entry name" value="AOX"/>
    <property type="match status" value="1"/>
</dbReference>
<name>A0A7J7NNL5_9MAGN</name>
<evidence type="ECO:0000256" key="12">
    <source>
        <dbReference type="ARBA" id="ARBA00023004"/>
    </source>
</evidence>
<evidence type="ECO:0000256" key="6">
    <source>
        <dbReference type="ARBA" id="ARBA00022660"/>
    </source>
</evidence>
<evidence type="ECO:0000256" key="4">
    <source>
        <dbReference type="ARBA" id="ARBA00011748"/>
    </source>
</evidence>
<dbReference type="GO" id="GO:0010230">
    <property type="term" value="P:alternative respiration"/>
    <property type="evidence" value="ECO:0007669"/>
    <property type="project" value="TreeGrafter"/>
</dbReference>
<comment type="caution">
    <text evidence="15">The sequence shown here is derived from an EMBL/GenBank/DDBJ whole genome shotgun (WGS) entry which is preliminary data.</text>
</comment>
<dbReference type="PANTHER" id="PTHR31803">
    <property type="entry name" value="ALTERNATIVE OXIDASE"/>
    <property type="match status" value="1"/>
</dbReference>
<accession>A0A7J7NNL5</accession>
<evidence type="ECO:0000256" key="7">
    <source>
        <dbReference type="ARBA" id="ARBA00022692"/>
    </source>
</evidence>
<comment type="subunit">
    <text evidence="4">Homodimer; disulfide-linked.</text>
</comment>
<evidence type="ECO:0000313" key="15">
    <source>
        <dbReference type="EMBL" id="KAF6168791.1"/>
    </source>
</evidence>
<protein>
    <recommendedName>
        <fullName evidence="14">Ubiquinol oxidase</fullName>
        <ecNumber evidence="14">1.10.3.11</ecNumber>
    </recommendedName>
</protein>
<keyword evidence="7 14" id="KW-0812">Transmembrane</keyword>
<comment type="cofactor">
    <cofactor evidence="14">
        <name>Fe cation</name>
        <dbReference type="ChEBI" id="CHEBI:24875"/>
    </cofactor>
    <text evidence="14">Binds 2 iron ions per subunit.</text>
</comment>
<keyword evidence="5" id="KW-0813">Transport</keyword>
<evidence type="ECO:0000256" key="13">
    <source>
        <dbReference type="ARBA" id="ARBA00023136"/>
    </source>
</evidence>
<dbReference type="OrthoDB" id="1911656at2759"/>
<dbReference type="PANTHER" id="PTHR31803:SF3">
    <property type="entry name" value="ALTERNATIVE OXIDASE"/>
    <property type="match status" value="1"/>
</dbReference>
<dbReference type="GO" id="GO:0106292">
    <property type="term" value="F:superoxide-generating NADPH oxidase activity"/>
    <property type="evidence" value="ECO:0007669"/>
    <property type="project" value="UniProtKB-ARBA"/>
</dbReference>
<keyword evidence="8 14" id="KW-0479">Metal-binding</keyword>
<dbReference type="Gene3D" id="1.20.1260.140">
    <property type="entry name" value="Alternative oxidase"/>
    <property type="match status" value="1"/>
</dbReference>
<proteinExistence type="inferred from homology"/>
<sequence>MDFFNVKKFRKAHKPNVERDLGDEQVVLTEEVKIENNKVDYKIEVKEEEDDDDFIEQGVKRRLKELRNKSGMSLMLLKEDEEGRSSSDWRGSEIEDHEPPCHGFDELYENYCERMLFFDQRRYGCRAMMLETVAAVPAYLASPKLAHRVVGYLEEEAIHSNTEFLKELDKGKIENVPAPAIVIDFWRLSADSTLRDVIMVVKADEAHHRDANHFASDIHFQGHELRESPVPLGYH</sequence>
<evidence type="ECO:0000256" key="1">
    <source>
        <dbReference type="ARBA" id="ARBA00001192"/>
    </source>
</evidence>
<evidence type="ECO:0000256" key="3">
    <source>
        <dbReference type="ARBA" id="ARBA00008388"/>
    </source>
</evidence>
<keyword evidence="9 14" id="KW-0249">Electron transport</keyword>
<keyword evidence="13 14" id="KW-0472">Membrane</keyword>
<comment type="subcellular location">
    <subcellularLocation>
        <location evidence="2">Mitochondrion inner membrane</location>
        <topology evidence="2">Multi-pass membrane protein</topology>
    </subcellularLocation>
</comment>
<dbReference type="GO" id="GO:0098803">
    <property type="term" value="C:respiratory chain complex"/>
    <property type="evidence" value="ECO:0007669"/>
    <property type="project" value="UniProtKB-UniRule"/>
</dbReference>
<dbReference type="InterPro" id="IPR038659">
    <property type="entry name" value="AOX_sf"/>
</dbReference>
<dbReference type="EMBL" id="JACGCM010000679">
    <property type="protein sequence ID" value="KAF6168791.1"/>
    <property type="molecule type" value="Genomic_DNA"/>
</dbReference>
<gene>
    <name evidence="15" type="ORF">GIB67_012189</name>
</gene>
<dbReference type="EC" id="1.10.3.11" evidence="14"/>
<dbReference type="Proteomes" id="UP000541444">
    <property type="component" value="Unassembled WGS sequence"/>
</dbReference>